<dbReference type="Pfam" id="PF06127">
    <property type="entry name" value="Mpo1-like"/>
    <property type="match status" value="1"/>
</dbReference>
<gene>
    <name evidence="2" type="ORF">YC6258_04353</name>
</gene>
<feature type="transmembrane region" description="Helical" evidence="1">
    <location>
        <begin position="102"/>
        <end position="120"/>
    </location>
</feature>
<feature type="transmembrane region" description="Helical" evidence="1">
    <location>
        <begin position="24"/>
        <end position="44"/>
    </location>
</feature>
<sequence length="154" mass="17914">MFNKPIESWLAEYGESHQNKVNKFIHWICVPVIFWTLLALLWQLQLPQSSYLNLATVLIVYGLFFYAHLSLRLMLGMLIISALSIALILWHERAVTLPLWKTATTLFVGAWIGQFIGHIVEGKRPSFFKDLQFLLIGPAWLMSFIYHRLGIRLK</sequence>
<dbReference type="OrthoDB" id="5515308at2"/>
<protein>
    <submittedName>
        <fullName evidence="2">Putative membrane protein</fullName>
    </submittedName>
</protein>
<keyword evidence="3" id="KW-1185">Reference proteome</keyword>
<feature type="transmembrane region" description="Helical" evidence="1">
    <location>
        <begin position="132"/>
        <end position="149"/>
    </location>
</feature>
<dbReference type="PATRIC" id="fig|1445510.3.peg.4318"/>
<dbReference type="InterPro" id="IPR009305">
    <property type="entry name" value="Mpo1-like"/>
</dbReference>
<dbReference type="PANTHER" id="PTHR28026">
    <property type="entry name" value="DUF962 DOMAIN PROTEIN (AFU_ORTHOLOGUE AFUA_8G05310)"/>
    <property type="match status" value="1"/>
</dbReference>
<dbReference type="AlphaFoldDB" id="A0A0C5VAM5"/>
<evidence type="ECO:0000313" key="2">
    <source>
        <dbReference type="EMBL" id="AJQ96385.1"/>
    </source>
</evidence>
<reference evidence="2 3" key="1">
    <citation type="submission" date="2014-01" db="EMBL/GenBank/DDBJ databases">
        <title>Full genme sequencing of cellulolytic bacterium Gynuella sunshinyii YC6258T gen. nov., sp. nov.</title>
        <authorList>
            <person name="Khan H."/>
            <person name="Chung E.J."/>
            <person name="Chung Y.R."/>
        </authorList>
    </citation>
    <scope>NUCLEOTIDE SEQUENCE [LARGE SCALE GENOMIC DNA]</scope>
    <source>
        <strain evidence="2 3">YC6258</strain>
    </source>
</reference>
<evidence type="ECO:0000313" key="3">
    <source>
        <dbReference type="Proteomes" id="UP000032266"/>
    </source>
</evidence>
<name>A0A0C5VAM5_9GAMM</name>
<dbReference type="GO" id="GO:0016020">
    <property type="term" value="C:membrane"/>
    <property type="evidence" value="ECO:0007669"/>
    <property type="project" value="GOC"/>
</dbReference>
<organism evidence="2 3">
    <name type="scientific">Gynuella sunshinyii YC6258</name>
    <dbReference type="NCBI Taxonomy" id="1445510"/>
    <lineage>
        <taxon>Bacteria</taxon>
        <taxon>Pseudomonadati</taxon>
        <taxon>Pseudomonadota</taxon>
        <taxon>Gammaproteobacteria</taxon>
        <taxon>Oceanospirillales</taxon>
        <taxon>Saccharospirillaceae</taxon>
        <taxon>Gynuella</taxon>
    </lineage>
</organism>
<keyword evidence="1" id="KW-1133">Transmembrane helix</keyword>
<keyword evidence="1" id="KW-0472">Membrane</keyword>
<dbReference type="Proteomes" id="UP000032266">
    <property type="component" value="Chromosome"/>
</dbReference>
<dbReference type="GO" id="GO:0046521">
    <property type="term" value="P:sphingoid catabolic process"/>
    <property type="evidence" value="ECO:0007669"/>
    <property type="project" value="TreeGrafter"/>
</dbReference>
<keyword evidence="1" id="KW-0812">Transmembrane</keyword>
<dbReference type="EMBL" id="CP007142">
    <property type="protein sequence ID" value="AJQ96385.1"/>
    <property type="molecule type" value="Genomic_DNA"/>
</dbReference>
<dbReference type="RefSeq" id="WP_044618397.1">
    <property type="nucleotide sequence ID" value="NZ_CP007142.1"/>
</dbReference>
<dbReference type="PANTHER" id="PTHR28026:SF9">
    <property type="entry name" value="2-HYDROXY-PALMITIC ACID DIOXYGENASE MPO1"/>
    <property type="match status" value="1"/>
</dbReference>
<evidence type="ECO:0000256" key="1">
    <source>
        <dbReference type="SAM" id="Phobius"/>
    </source>
</evidence>
<accession>A0A0C5VAM5</accession>
<proteinExistence type="predicted"/>
<dbReference type="HOGENOM" id="CLU_081702_2_1_6"/>
<feature type="transmembrane region" description="Helical" evidence="1">
    <location>
        <begin position="73"/>
        <end position="90"/>
    </location>
</feature>
<feature type="transmembrane region" description="Helical" evidence="1">
    <location>
        <begin position="51"/>
        <end position="67"/>
    </location>
</feature>
<dbReference type="STRING" id="1445510.YC6258_04353"/>
<dbReference type="KEGG" id="gsn:YC6258_04353"/>